<evidence type="ECO:0000313" key="2">
    <source>
        <dbReference type="WBParaSite" id="SVE_0166800.1"/>
    </source>
</evidence>
<name>A0A0K0EYQ9_STRVS</name>
<reference evidence="1" key="1">
    <citation type="submission" date="2014-07" db="EMBL/GenBank/DDBJ databases">
        <authorList>
            <person name="Martin A.A"/>
            <person name="De Silva N."/>
        </authorList>
    </citation>
    <scope>NUCLEOTIDE SEQUENCE</scope>
</reference>
<sequence>MEIKEDSEEKAFTLHPVKISGKIYILDGADDCNISNLNEIFGCYNSEIKKDSISRYETLVTSEKIDENKQSIDICITGDTVASMFADQINSLSELPVSSKNIKVNWFLVADMKFICKIIVTKLLSTKDYVYFVIALVKLQKELESINVCIKDYLQTLSENHIRKILNSITVIFEKFTDEEMDELNLS</sequence>
<organism evidence="1 2">
    <name type="scientific">Strongyloides venezuelensis</name>
    <name type="common">Threadworm</name>
    <dbReference type="NCBI Taxonomy" id="75913"/>
    <lineage>
        <taxon>Eukaryota</taxon>
        <taxon>Metazoa</taxon>
        <taxon>Ecdysozoa</taxon>
        <taxon>Nematoda</taxon>
        <taxon>Chromadorea</taxon>
        <taxon>Rhabditida</taxon>
        <taxon>Tylenchina</taxon>
        <taxon>Panagrolaimomorpha</taxon>
        <taxon>Strongyloidoidea</taxon>
        <taxon>Strongyloididae</taxon>
        <taxon>Strongyloides</taxon>
    </lineage>
</organism>
<reference evidence="2" key="2">
    <citation type="submission" date="2015-08" db="UniProtKB">
        <authorList>
            <consortium name="WormBaseParasite"/>
        </authorList>
    </citation>
    <scope>IDENTIFICATION</scope>
</reference>
<accession>A0A0K0EYQ9</accession>
<dbReference type="Proteomes" id="UP000035680">
    <property type="component" value="Unassembled WGS sequence"/>
</dbReference>
<keyword evidence="1" id="KW-1185">Reference proteome</keyword>
<evidence type="ECO:0000313" key="1">
    <source>
        <dbReference type="Proteomes" id="UP000035680"/>
    </source>
</evidence>
<protein>
    <submittedName>
        <fullName evidence="2">DUF659 domain-containing protein</fullName>
    </submittedName>
</protein>
<proteinExistence type="predicted"/>
<dbReference type="AlphaFoldDB" id="A0A0K0EYQ9"/>
<dbReference type="WBParaSite" id="SVE_0166800.1">
    <property type="protein sequence ID" value="SVE_0166800.1"/>
    <property type="gene ID" value="SVE_0166800"/>
</dbReference>